<dbReference type="EMBL" id="BLAL01000054">
    <property type="protein sequence ID" value="GES81372.1"/>
    <property type="molecule type" value="Genomic_DNA"/>
</dbReference>
<dbReference type="Proteomes" id="UP000615446">
    <property type="component" value="Unassembled WGS sequence"/>
</dbReference>
<evidence type="ECO:0000313" key="2">
    <source>
        <dbReference type="Proteomes" id="UP000615446"/>
    </source>
</evidence>
<gene>
    <name evidence="1" type="ORF">RCL2_000861800</name>
</gene>
<dbReference type="OrthoDB" id="2532955at2759"/>
<accession>A0A8H3L4L1</accession>
<dbReference type="AlphaFoldDB" id="A0A8H3L4L1"/>
<reference evidence="1" key="1">
    <citation type="submission" date="2019-10" db="EMBL/GenBank/DDBJ databases">
        <title>Conservation and host-specific expression of non-tandemly repeated heterogenous ribosome RNA gene in arbuscular mycorrhizal fungi.</title>
        <authorList>
            <person name="Maeda T."/>
            <person name="Kobayashi Y."/>
            <person name="Nakagawa T."/>
            <person name="Ezawa T."/>
            <person name="Yamaguchi K."/>
            <person name="Bino T."/>
            <person name="Nishimoto Y."/>
            <person name="Shigenobu S."/>
            <person name="Kawaguchi M."/>
        </authorList>
    </citation>
    <scope>NUCLEOTIDE SEQUENCE</scope>
    <source>
        <strain evidence="1">HR1</strain>
    </source>
</reference>
<organism evidence="1 2">
    <name type="scientific">Rhizophagus clarus</name>
    <dbReference type="NCBI Taxonomy" id="94130"/>
    <lineage>
        <taxon>Eukaryota</taxon>
        <taxon>Fungi</taxon>
        <taxon>Fungi incertae sedis</taxon>
        <taxon>Mucoromycota</taxon>
        <taxon>Glomeromycotina</taxon>
        <taxon>Glomeromycetes</taxon>
        <taxon>Glomerales</taxon>
        <taxon>Glomeraceae</taxon>
        <taxon>Rhizophagus</taxon>
    </lineage>
</organism>
<protein>
    <submittedName>
        <fullName evidence="1">Uncharacterized protein</fullName>
    </submittedName>
</protein>
<sequence>MHPRTIFKIFIHTHFTFNRSLPGPCVIEIDDIKPGKRLSIARAVFKQPNSRYSNICDLNRERGISSLLFDVTPMANKSNCEFLVPPEITTLSNHVKVYLDIPTKNLKRAEIKQWSKFNDNRTLDIISLGYNGKEVLKGETFDLGL</sequence>
<evidence type="ECO:0000313" key="1">
    <source>
        <dbReference type="EMBL" id="GES81372.1"/>
    </source>
</evidence>
<comment type="caution">
    <text evidence="1">The sequence shown here is derived from an EMBL/GenBank/DDBJ whole genome shotgun (WGS) entry which is preliminary data.</text>
</comment>
<name>A0A8H3L4L1_9GLOM</name>
<proteinExistence type="predicted"/>